<dbReference type="PROSITE" id="PS50895">
    <property type="entry name" value="SURF1"/>
    <property type="match status" value="1"/>
</dbReference>
<dbReference type="OrthoDB" id="10040024at2759"/>
<dbReference type="GO" id="GO:0005743">
    <property type="term" value="C:mitochondrial inner membrane"/>
    <property type="evidence" value="ECO:0007669"/>
    <property type="project" value="UniProtKB-SubCell"/>
</dbReference>
<dbReference type="Pfam" id="PF02104">
    <property type="entry name" value="SURF1"/>
    <property type="match status" value="1"/>
</dbReference>
<reference evidence="9" key="1">
    <citation type="journal article" date="2020" name="PLoS Negl. Trop. Dis.">
        <title>High-quality nuclear genome for Sarcoptes scabiei-A critical resource for a neglected parasite.</title>
        <authorList>
            <person name="Korhonen P.K."/>
            <person name="Gasser R.B."/>
            <person name="Ma G."/>
            <person name="Wang T."/>
            <person name="Stroehlein A.J."/>
            <person name="Young N.D."/>
            <person name="Ang C.S."/>
            <person name="Fernando D.D."/>
            <person name="Lu H.C."/>
            <person name="Taylor S."/>
            <person name="Reynolds S.L."/>
            <person name="Mofiz E."/>
            <person name="Najaraj S.H."/>
            <person name="Gowda H."/>
            <person name="Madugundu A."/>
            <person name="Renuse S."/>
            <person name="Holt D."/>
            <person name="Pandey A."/>
            <person name="Papenfuss A.T."/>
            <person name="Fischer K."/>
        </authorList>
    </citation>
    <scope>NUCLEOTIDE SEQUENCE [LARGE SCALE GENOMIC DNA]</scope>
</reference>
<reference evidence="7" key="2">
    <citation type="submission" date="2020-01" db="EMBL/GenBank/DDBJ databases">
        <authorList>
            <person name="Korhonen P.K.K."/>
            <person name="Guangxu M.G."/>
            <person name="Wang T.W."/>
            <person name="Stroehlein A.J.S."/>
            <person name="Young N.D."/>
            <person name="Ang C.-S.A."/>
            <person name="Fernando D.W.F."/>
            <person name="Lu H.L."/>
            <person name="Taylor S.T."/>
            <person name="Ehtesham M.E.M."/>
            <person name="Najaraj S.H.N."/>
            <person name="Harsha G.H.G."/>
            <person name="Madugundu A.M."/>
            <person name="Renuse S.R."/>
            <person name="Holt D.H."/>
            <person name="Pandey A.P."/>
            <person name="Papenfuss A.P."/>
            <person name="Gasser R.B.G."/>
            <person name="Fischer K.F."/>
        </authorList>
    </citation>
    <scope>NUCLEOTIDE SEQUENCE</scope>
    <source>
        <strain evidence="7">SSS_KF_BRIS2020</strain>
    </source>
</reference>
<keyword evidence="4" id="KW-1133">Transmembrane helix</keyword>
<dbReference type="EnsemblMetazoa" id="SSS_6843s_mrna">
    <property type="protein sequence ID" value="KAF7494436.1"/>
    <property type="gene ID" value="SSS_6843"/>
</dbReference>
<sequence>MLKLIWFRDFSPNKSSVYSAVFLIENQLINRKLYKIDHTFMKSLPWILATKRYSHHHHHHHHRYKRLNSLTSIENLSKIYDKFWIVPAVLAVYTTISTTMKILRQKLPTIEEIDRLPIEELPQDSKDIQRLIHRKVKLRGKFQHSDEQLISNCTDLDLTRTFFLRRGLYVMTPFVLDDGRRIMVNRGWIPYKLQDPKERIFGQISDHIELNAYVVIPEAKKFSLLDFLFYSVLNRLDYGKIIEDSQIDIDAIFVADKASTTMMGPRGGQLQLFDDFYYIDRYKYSIIL</sequence>
<evidence type="ECO:0000256" key="2">
    <source>
        <dbReference type="ARBA" id="ARBA00007165"/>
    </source>
</evidence>
<evidence type="ECO:0000256" key="3">
    <source>
        <dbReference type="ARBA" id="ARBA00022692"/>
    </source>
</evidence>
<accession>A0A834REX6</accession>
<dbReference type="CDD" id="cd06662">
    <property type="entry name" value="SURF1"/>
    <property type="match status" value="1"/>
</dbReference>
<dbReference type="InterPro" id="IPR045214">
    <property type="entry name" value="Surf1/Surf4"/>
</dbReference>
<dbReference type="PANTHER" id="PTHR23427:SF2">
    <property type="entry name" value="SURFEIT LOCUS PROTEIN 1"/>
    <property type="match status" value="1"/>
</dbReference>
<evidence type="ECO:0000256" key="6">
    <source>
        <dbReference type="RuleBase" id="RU363076"/>
    </source>
</evidence>
<comment type="similarity">
    <text evidence="2 6">Belongs to the SURF1 family.</text>
</comment>
<dbReference type="AlphaFoldDB" id="A0A834REX6"/>
<evidence type="ECO:0000313" key="9">
    <source>
        <dbReference type="Proteomes" id="UP000070412"/>
    </source>
</evidence>
<dbReference type="Proteomes" id="UP000070412">
    <property type="component" value="Unassembled WGS sequence"/>
</dbReference>
<name>A0A834REX6_SARSC</name>
<keyword evidence="5" id="KW-0472">Membrane</keyword>
<dbReference type="PANTHER" id="PTHR23427">
    <property type="entry name" value="SURFEIT LOCUS PROTEIN"/>
    <property type="match status" value="1"/>
</dbReference>
<dbReference type="EMBL" id="WVUK01000053">
    <property type="protein sequence ID" value="KAF7494436.1"/>
    <property type="molecule type" value="Genomic_DNA"/>
</dbReference>
<organism evidence="7">
    <name type="scientific">Sarcoptes scabiei</name>
    <name type="common">Itch mite</name>
    <name type="synonym">Acarus scabiei</name>
    <dbReference type="NCBI Taxonomy" id="52283"/>
    <lineage>
        <taxon>Eukaryota</taxon>
        <taxon>Metazoa</taxon>
        <taxon>Ecdysozoa</taxon>
        <taxon>Arthropoda</taxon>
        <taxon>Chelicerata</taxon>
        <taxon>Arachnida</taxon>
        <taxon>Acari</taxon>
        <taxon>Acariformes</taxon>
        <taxon>Sarcoptiformes</taxon>
        <taxon>Astigmata</taxon>
        <taxon>Psoroptidia</taxon>
        <taxon>Sarcoptoidea</taxon>
        <taxon>Sarcoptidae</taxon>
        <taxon>Sarcoptinae</taxon>
        <taxon>Sarcoptes</taxon>
    </lineage>
</organism>
<dbReference type="InterPro" id="IPR002994">
    <property type="entry name" value="Surf1/Shy1"/>
</dbReference>
<keyword evidence="6" id="KW-0999">Mitochondrion inner membrane</keyword>
<evidence type="ECO:0000256" key="4">
    <source>
        <dbReference type="ARBA" id="ARBA00022989"/>
    </source>
</evidence>
<evidence type="ECO:0000256" key="5">
    <source>
        <dbReference type="ARBA" id="ARBA00023136"/>
    </source>
</evidence>
<reference evidence="8" key="3">
    <citation type="submission" date="2022-06" db="UniProtKB">
        <authorList>
            <consortium name="EnsemblMetazoa"/>
        </authorList>
    </citation>
    <scope>IDENTIFICATION</scope>
</reference>
<evidence type="ECO:0000313" key="8">
    <source>
        <dbReference type="EnsemblMetazoa" id="KAF7494436.1"/>
    </source>
</evidence>
<gene>
    <name evidence="7" type="ORF">SSS_6843</name>
</gene>
<protein>
    <recommendedName>
        <fullName evidence="6">SURF1-like protein</fullName>
    </recommendedName>
</protein>
<evidence type="ECO:0000256" key="1">
    <source>
        <dbReference type="ARBA" id="ARBA00004370"/>
    </source>
</evidence>
<keyword evidence="9" id="KW-1185">Reference proteome</keyword>
<comment type="subcellular location">
    <subcellularLocation>
        <location evidence="1">Membrane</location>
    </subcellularLocation>
    <subcellularLocation>
        <location evidence="6">Mitochondrion inner membrane</location>
        <topology evidence="6">Multi-pass membrane protein</topology>
    </subcellularLocation>
</comment>
<comment type="function">
    <text evidence="6">Probably involved in the biogenesis of the COX complex.</text>
</comment>
<keyword evidence="3" id="KW-0812">Transmembrane</keyword>
<evidence type="ECO:0000313" key="7">
    <source>
        <dbReference type="EMBL" id="KAF7494436.1"/>
    </source>
</evidence>
<keyword evidence="6" id="KW-0496">Mitochondrion</keyword>
<proteinExistence type="inferred from homology"/>